<proteinExistence type="predicted"/>
<dbReference type="Pfam" id="PF08240">
    <property type="entry name" value="ADH_N"/>
    <property type="match status" value="1"/>
</dbReference>
<evidence type="ECO:0000259" key="2">
    <source>
        <dbReference type="SMART" id="SM00829"/>
    </source>
</evidence>
<dbReference type="Proteomes" id="UP000437736">
    <property type="component" value="Unassembled WGS sequence"/>
</dbReference>
<dbReference type="InterPro" id="IPR013154">
    <property type="entry name" value="ADH-like_N"/>
</dbReference>
<dbReference type="InterPro" id="IPR020843">
    <property type="entry name" value="ER"/>
</dbReference>
<dbReference type="Gene3D" id="3.40.50.720">
    <property type="entry name" value="NAD(P)-binding Rossmann-like Domain"/>
    <property type="match status" value="1"/>
</dbReference>
<gene>
    <name evidence="3" type="ORF">GHK86_10695</name>
</gene>
<evidence type="ECO:0000313" key="4">
    <source>
        <dbReference type="Proteomes" id="UP000437736"/>
    </source>
</evidence>
<dbReference type="SUPFAM" id="SSF50129">
    <property type="entry name" value="GroES-like"/>
    <property type="match status" value="1"/>
</dbReference>
<dbReference type="InterPro" id="IPR036291">
    <property type="entry name" value="NAD(P)-bd_dom_sf"/>
</dbReference>
<dbReference type="CDD" id="cd05289">
    <property type="entry name" value="MDR_like_2"/>
    <property type="match status" value="1"/>
</dbReference>
<dbReference type="Pfam" id="PF13602">
    <property type="entry name" value="ADH_zinc_N_2"/>
    <property type="match status" value="1"/>
</dbReference>
<dbReference type="SMART" id="SM00829">
    <property type="entry name" value="PKS_ER"/>
    <property type="match status" value="1"/>
</dbReference>
<evidence type="ECO:0000256" key="1">
    <source>
        <dbReference type="ARBA" id="ARBA00022857"/>
    </source>
</evidence>
<reference evidence="3 4" key="1">
    <citation type="submission" date="2019-11" db="EMBL/GenBank/DDBJ databases">
        <title>Acidiferrimicrobium australis gen. nov., sp. nov., an acidophilic and obligately heterotrophic, member of the Actinobacteria that catalyses dissimilatory oxido- reduction of iron isolated from metal-rich acidic water in Chile.</title>
        <authorList>
            <person name="Gonzalez D."/>
            <person name="Huber K."/>
            <person name="Hedrich S."/>
            <person name="Rojas-Villalobos C."/>
            <person name="Quatrini R."/>
            <person name="Dinamarca M.A."/>
            <person name="Schwarz A."/>
            <person name="Canales C."/>
            <person name="Nancucheo I."/>
        </authorList>
    </citation>
    <scope>NUCLEOTIDE SEQUENCE [LARGE SCALE GENOMIC DNA]</scope>
    <source>
        <strain evidence="3 4">USS-CCA1</strain>
    </source>
</reference>
<keyword evidence="1" id="KW-0521">NADP</keyword>
<dbReference type="InterPro" id="IPR011032">
    <property type="entry name" value="GroES-like_sf"/>
</dbReference>
<protein>
    <submittedName>
        <fullName evidence="3">Zinc-binding dehydrogenase</fullName>
    </submittedName>
</protein>
<dbReference type="PANTHER" id="PTHR44154">
    <property type="entry name" value="QUINONE OXIDOREDUCTASE"/>
    <property type="match status" value="1"/>
</dbReference>
<comment type="caution">
    <text evidence="3">The sequence shown here is derived from an EMBL/GenBank/DDBJ whole genome shotgun (WGS) entry which is preliminary data.</text>
</comment>
<dbReference type="Gene3D" id="3.90.180.10">
    <property type="entry name" value="Medium-chain alcohol dehydrogenases, catalytic domain"/>
    <property type="match status" value="1"/>
</dbReference>
<feature type="domain" description="Enoyl reductase (ER)" evidence="2">
    <location>
        <begin position="10"/>
        <end position="302"/>
    </location>
</feature>
<dbReference type="PANTHER" id="PTHR44154:SF1">
    <property type="entry name" value="QUINONE OXIDOREDUCTASE"/>
    <property type="match status" value="1"/>
</dbReference>
<sequence length="304" mass="32098">MRAVRFHRYGGIDVLQIEDVPLRPLGPRDVVVRVRAAGINPGEAKIRTGALHDIFPATFPSGQGSDLAGTITETGSEVTLRQPGDDVLGWSWERSSHAEYVVVPQDQLVAKPADLPWPPAGALYVAGATAWASVNAVDPHPGDHVLLAGATGGVGTIALQLLRLRGADVTAIASPRHQAWIEQHGATFAAYGPRLADDLEHSTGRPPPDAVVDLHGGYVDLALSLGVAPDRINTINYDAAAAHGTRSDASAEGTQPDALAELARLAANHTIEIPIAATYPLDQVRAAFTHLEQRHPLGKIVLLP</sequence>
<dbReference type="InterPro" id="IPR051603">
    <property type="entry name" value="Zinc-ADH_QOR/CCCR"/>
</dbReference>
<accession>A0ABW9QUM1</accession>
<keyword evidence="4" id="KW-1185">Reference proteome</keyword>
<dbReference type="SUPFAM" id="SSF51735">
    <property type="entry name" value="NAD(P)-binding Rossmann-fold domains"/>
    <property type="match status" value="1"/>
</dbReference>
<name>A0ABW9QUM1_9ACTN</name>
<evidence type="ECO:0000313" key="3">
    <source>
        <dbReference type="EMBL" id="MST33186.1"/>
    </source>
</evidence>
<dbReference type="EMBL" id="WJHE01000510">
    <property type="protein sequence ID" value="MST33186.1"/>
    <property type="molecule type" value="Genomic_DNA"/>
</dbReference>
<organism evidence="3 4">
    <name type="scientific">Acidiferrimicrobium australe</name>
    <dbReference type="NCBI Taxonomy" id="2664430"/>
    <lineage>
        <taxon>Bacteria</taxon>
        <taxon>Bacillati</taxon>
        <taxon>Actinomycetota</taxon>
        <taxon>Acidimicrobiia</taxon>
        <taxon>Acidimicrobiales</taxon>
        <taxon>Acidimicrobiaceae</taxon>
        <taxon>Acidiferrimicrobium</taxon>
    </lineage>
</organism>